<sequence>MDDKYFDIAQLVGKYLANDLTNSERIRLMKWVELSEVNRLWFHSVTESNFVRLKRQNLKSVDIDQGWIALLKKKRQEYKRALYLQVLKYVGIFIIPVLLGVYVFMHVKEHQVIDVPVMQEILPGSHRAILQMADGSSIVLHPQLEEIVKEKDGTLIDLKGECVTYEVTDSSLEQEVIYNNLVVPRGGEFAITLSDGTIVYLNADSKLRFPVKFAEDVRMVELDGEGYFQVAKNESSPFTVKVGEMKVSVLGTEFNILGYKEYGEIQTTLVNGKVEVSSDKNKKNYTLLPGEQAVFNKKDGIIKVSKVDISYAIAWREGLLRFRDRPLREIMDVVARWYDIEIVYEDIEVKEYLFGCNFNRHETILPLLEVLESTGTVHFKIEDKKIIVSK</sequence>
<dbReference type="PANTHER" id="PTHR30273">
    <property type="entry name" value="PERIPLASMIC SIGNAL SENSOR AND SIGMA FACTOR ACTIVATOR FECR-RELATED"/>
    <property type="match status" value="1"/>
</dbReference>
<dbReference type="OrthoDB" id="676789at2"/>
<dbReference type="Gene3D" id="2.60.120.1440">
    <property type="match status" value="1"/>
</dbReference>
<dbReference type="InterPro" id="IPR006860">
    <property type="entry name" value="FecR"/>
</dbReference>
<feature type="domain" description="FecR protein" evidence="2">
    <location>
        <begin position="183"/>
        <end position="275"/>
    </location>
</feature>
<dbReference type="InterPro" id="IPR032508">
    <property type="entry name" value="FecR_C"/>
</dbReference>
<evidence type="ECO:0000313" key="4">
    <source>
        <dbReference type="EMBL" id="AZS29329.1"/>
    </source>
</evidence>
<dbReference type="RefSeq" id="WP_106480075.1">
    <property type="nucleotide sequence ID" value="NZ_CP032819.1"/>
</dbReference>
<protein>
    <submittedName>
        <fullName evidence="4">FecR family protein</fullName>
    </submittedName>
</protein>
<feature type="transmembrane region" description="Helical" evidence="1">
    <location>
        <begin position="82"/>
        <end position="105"/>
    </location>
</feature>
<dbReference type="Gene3D" id="3.55.50.30">
    <property type="match status" value="1"/>
</dbReference>
<proteinExistence type="predicted"/>
<reference evidence="4 5" key="1">
    <citation type="submission" date="2018-10" db="EMBL/GenBank/DDBJ databases">
        <title>Butyricimonas faecalis sp. nov., isolated from human faeces and emended description of the genus Butyricimonas.</title>
        <authorList>
            <person name="Le Roy T."/>
            <person name="Van der Smissen P."/>
            <person name="Paquot A."/>
            <person name="Delzenne N."/>
            <person name="Muccioli G."/>
            <person name="Collet J.-F."/>
            <person name="Cani P.D."/>
        </authorList>
    </citation>
    <scope>NUCLEOTIDE SEQUENCE [LARGE SCALE GENOMIC DNA]</scope>
    <source>
        <strain evidence="4 5">H184</strain>
    </source>
</reference>
<dbReference type="InterPro" id="IPR012373">
    <property type="entry name" value="Ferrdict_sens_TM"/>
</dbReference>
<keyword evidence="1" id="KW-0812">Transmembrane</keyword>
<dbReference type="PANTHER" id="PTHR30273:SF2">
    <property type="entry name" value="PROTEIN FECR"/>
    <property type="match status" value="1"/>
</dbReference>
<keyword evidence="1" id="KW-0472">Membrane</keyword>
<accession>A0A3Q9IMK1</accession>
<dbReference type="KEGG" id="buy:D8S85_06975"/>
<feature type="domain" description="Protein FecR C-terminal" evidence="3">
    <location>
        <begin position="320"/>
        <end position="388"/>
    </location>
</feature>
<dbReference type="EMBL" id="CP032819">
    <property type="protein sequence ID" value="AZS29329.1"/>
    <property type="molecule type" value="Genomic_DNA"/>
</dbReference>
<keyword evidence="1" id="KW-1133">Transmembrane helix</keyword>
<name>A0A3Q9IMK1_9BACT</name>
<dbReference type="AlphaFoldDB" id="A0A3Q9IMK1"/>
<dbReference type="FunFam" id="2.60.120.1440:FF:000001">
    <property type="entry name" value="Putative anti-sigma factor"/>
    <property type="match status" value="1"/>
</dbReference>
<gene>
    <name evidence="4" type="ORF">D8S85_06975</name>
</gene>
<dbReference type="Pfam" id="PF04773">
    <property type="entry name" value="FecR"/>
    <property type="match status" value="1"/>
</dbReference>
<evidence type="ECO:0000259" key="2">
    <source>
        <dbReference type="Pfam" id="PF04773"/>
    </source>
</evidence>
<dbReference type="GO" id="GO:0016989">
    <property type="term" value="F:sigma factor antagonist activity"/>
    <property type="evidence" value="ECO:0007669"/>
    <property type="project" value="TreeGrafter"/>
</dbReference>
<dbReference type="Proteomes" id="UP000270673">
    <property type="component" value="Chromosome"/>
</dbReference>
<dbReference type="Pfam" id="PF16344">
    <property type="entry name" value="FecR_C"/>
    <property type="match status" value="1"/>
</dbReference>
<organism evidence="4 5">
    <name type="scientific">Butyricimonas faecalis</name>
    <dbReference type="NCBI Taxonomy" id="2093856"/>
    <lineage>
        <taxon>Bacteria</taxon>
        <taxon>Pseudomonadati</taxon>
        <taxon>Bacteroidota</taxon>
        <taxon>Bacteroidia</taxon>
        <taxon>Bacteroidales</taxon>
        <taxon>Odoribacteraceae</taxon>
        <taxon>Butyricimonas</taxon>
    </lineage>
</organism>
<evidence type="ECO:0000313" key="5">
    <source>
        <dbReference type="Proteomes" id="UP000270673"/>
    </source>
</evidence>
<evidence type="ECO:0000256" key="1">
    <source>
        <dbReference type="SAM" id="Phobius"/>
    </source>
</evidence>
<evidence type="ECO:0000259" key="3">
    <source>
        <dbReference type="Pfam" id="PF16344"/>
    </source>
</evidence>
<keyword evidence="5" id="KW-1185">Reference proteome</keyword>